<protein>
    <submittedName>
        <fullName evidence="3">Uncharacterized protein</fullName>
    </submittedName>
</protein>
<reference evidence="3" key="1">
    <citation type="journal article" date="2021" name="Genome Biol. Evol.">
        <title>A High-Quality Reference Genome for a Parasitic Bivalve with Doubly Uniparental Inheritance (Bivalvia: Unionida).</title>
        <authorList>
            <person name="Smith C.H."/>
        </authorList>
    </citation>
    <scope>NUCLEOTIDE SEQUENCE</scope>
    <source>
        <strain evidence="3">CHS0354</strain>
    </source>
</reference>
<organism evidence="3 4">
    <name type="scientific">Potamilus streckersoni</name>
    <dbReference type="NCBI Taxonomy" id="2493646"/>
    <lineage>
        <taxon>Eukaryota</taxon>
        <taxon>Metazoa</taxon>
        <taxon>Spiralia</taxon>
        <taxon>Lophotrochozoa</taxon>
        <taxon>Mollusca</taxon>
        <taxon>Bivalvia</taxon>
        <taxon>Autobranchia</taxon>
        <taxon>Heteroconchia</taxon>
        <taxon>Palaeoheterodonta</taxon>
        <taxon>Unionida</taxon>
        <taxon>Unionoidea</taxon>
        <taxon>Unionidae</taxon>
        <taxon>Ambleminae</taxon>
        <taxon>Lampsilini</taxon>
        <taxon>Potamilus</taxon>
    </lineage>
</organism>
<feature type="compositionally biased region" description="Low complexity" evidence="1">
    <location>
        <begin position="714"/>
        <end position="735"/>
    </location>
</feature>
<feature type="region of interest" description="Disordered" evidence="1">
    <location>
        <begin position="646"/>
        <end position="735"/>
    </location>
</feature>
<proteinExistence type="predicted"/>
<gene>
    <name evidence="3" type="ORF">CHS0354_009171</name>
</gene>
<evidence type="ECO:0000256" key="2">
    <source>
        <dbReference type="SAM" id="SignalP"/>
    </source>
</evidence>
<evidence type="ECO:0000313" key="3">
    <source>
        <dbReference type="EMBL" id="KAK3582112.1"/>
    </source>
</evidence>
<sequence>MILSLSTVIALFYRLSSAQLLDQGNAVEFPASFGVAGGLFSRMLGLIVMLDPSIGPSPSPPGFALTGPPSDIQGNKSAGQVPLSSSWSAMNQSRPGHSGLDSMSLPLQGLGRSSSQPSTKDLGRVSLLTPDHIPKNDSESIAITVPFDIFPKDVTTPLSRHRWSRQPLNMSTPEEAKPLQQISRGLQPSDLTSSDGAKPLQPIPRDLPTMDMSTPNSVKPLQPIPMDPSPFERSQRDGAKPLTSIPENSVVLDMSPPNGIKPLQPISSGPPPFDMSPKDGAKSSQPITRDLLPMDMSQPNDTNPLMPILRGPPPFDMTLKDGAKSSQPITGDPLPLDMSQPNDTKPLQPILRGPPPFDMSPKDGAKPLQPIPRDPPALDMSSPNGSKPVQLIPRGSPPFDMSPRDGAKPLKPISRDLLTPDISPSNVSKPLQPIPMGPPPFDMSPKDGAKPLQPIPRDPVINDLSSSKGPTALQPSQRGPPIFEKSTPVGVTQKPKSRDPVFIDKSSLGRTQSTGLIGSDSSQSITKNVTAKEVQRAGQSSDTSTNMGTGFIRLVDQLTDRLGGLPAQRRDTLVNGSVNIQLSNNAPISAGSQQIRPLDRTTTTKVTITTFPTTAKRPVLPTTPVSNQQILQMLNTFSSRRIVLGKSQGKPQESQKSNTPPVQIQVLNNNQGPAQTGRRNSGPVSSLSTARGGNLSRIQNPAPSVQINSGQGRGQSQDQVQSQGRGVQSPSGSSQQVVVNGLGVIDFDPGASDPPGWTNILRSLLNRV</sequence>
<feature type="compositionally biased region" description="Polar residues" evidence="1">
    <location>
        <begin position="649"/>
        <end position="708"/>
    </location>
</feature>
<feature type="region of interest" description="Disordered" evidence="1">
    <location>
        <begin position="59"/>
        <end position="124"/>
    </location>
</feature>
<dbReference type="Proteomes" id="UP001195483">
    <property type="component" value="Unassembled WGS sequence"/>
</dbReference>
<feature type="chain" id="PRO_5041956110" evidence="2">
    <location>
        <begin position="19"/>
        <end position="768"/>
    </location>
</feature>
<feature type="compositionally biased region" description="Polar residues" evidence="1">
    <location>
        <begin position="186"/>
        <end position="195"/>
    </location>
</feature>
<reference evidence="3" key="2">
    <citation type="journal article" date="2021" name="Genome Biol. Evol.">
        <title>Developing a high-quality reference genome for a parasitic bivalve with doubly uniparental inheritance (Bivalvia: Unionida).</title>
        <authorList>
            <person name="Smith C.H."/>
        </authorList>
    </citation>
    <scope>NUCLEOTIDE SEQUENCE</scope>
    <source>
        <strain evidence="3">CHS0354</strain>
        <tissue evidence="3">Mantle</tissue>
    </source>
</reference>
<feature type="region of interest" description="Disordered" evidence="1">
    <location>
        <begin position="186"/>
        <end position="503"/>
    </location>
</feature>
<feature type="compositionally biased region" description="Polar residues" evidence="1">
    <location>
        <begin position="463"/>
        <end position="477"/>
    </location>
</feature>
<dbReference type="AlphaFoldDB" id="A0AAE0RYK9"/>
<feature type="compositionally biased region" description="Pro residues" evidence="1">
    <location>
        <begin position="432"/>
        <end position="442"/>
    </location>
</feature>
<evidence type="ECO:0000313" key="4">
    <source>
        <dbReference type="Proteomes" id="UP001195483"/>
    </source>
</evidence>
<comment type="caution">
    <text evidence="3">The sequence shown here is derived from an EMBL/GenBank/DDBJ whole genome shotgun (WGS) entry which is preliminary data.</text>
</comment>
<feature type="compositionally biased region" description="Polar residues" evidence="1">
    <location>
        <begin position="72"/>
        <end position="95"/>
    </location>
</feature>
<keyword evidence="2" id="KW-0732">Signal</keyword>
<name>A0AAE0RYK9_9BIVA</name>
<keyword evidence="4" id="KW-1185">Reference proteome</keyword>
<dbReference type="EMBL" id="JAEAOA010000595">
    <property type="protein sequence ID" value="KAK3582112.1"/>
    <property type="molecule type" value="Genomic_DNA"/>
</dbReference>
<reference evidence="3" key="3">
    <citation type="submission" date="2023-05" db="EMBL/GenBank/DDBJ databases">
        <authorList>
            <person name="Smith C.H."/>
        </authorList>
    </citation>
    <scope>NUCLEOTIDE SEQUENCE</scope>
    <source>
        <strain evidence="3">CHS0354</strain>
        <tissue evidence="3">Mantle</tissue>
    </source>
</reference>
<feature type="signal peptide" evidence="2">
    <location>
        <begin position="1"/>
        <end position="18"/>
    </location>
</feature>
<evidence type="ECO:0000256" key="1">
    <source>
        <dbReference type="SAM" id="MobiDB-lite"/>
    </source>
</evidence>
<accession>A0AAE0RYK9</accession>